<comment type="subcellular location">
    <subcellularLocation>
        <location evidence="1">Endomembrane system</location>
        <topology evidence="1">Multi-pass membrane protein</topology>
    </subcellularLocation>
    <subcellularLocation>
        <location evidence="5">Membrane</location>
        <topology evidence="5">Multi-pass membrane protein</topology>
    </subcellularLocation>
</comment>
<evidence type="ECO:0000313" key="12">
    <source>
        <dbReference type="Proteomes" id="UP000020406"/>
    </source>
</evidence>
<dbReference type="GO" id="GO:0042773">
    <property type="term" value="P:ATP synthesis coupled electron transport"/>
    <property type="evidence" value="ECO:0007669"/>
    <property type="project" value="InterPro"/>
</dbReference>
<evidence type="ECO:0000259" key="9">
    <source>
        <dbReference type="Pfam" id="PF00662"/>
    </source>
</evidence>
<dbReference type="Pfam" id="PF00361">
    <property type="entry name" value="Proton_antipo_M"/>
    <property type="match status" value="1"/>
</dbReference>
<dbReference type="Gene3D" id="1.20.5.2700">
    <property type="match status" value="1"/>
</dbReference>
<feature type="transmembrane region" description="Helical" evidence="7">
    <location>
        <begin position="363"/>
        <end position="382"/>
    </location>
</feature>
<feature type="region of interest" description="Disordered" evidence="6">
    <location>
        <begin position="482"/>
        <end position="505"/>
    </location>
</feature>
<feature type="transmembrane region" description="Helical" evidence="7">
    <location>
        <begin position="277"/>
        <end position="295"/>
    </location>
</feature>
<evidence type="ECO:0000313" key="10">
    <source>
        <dbReference type="EMBL" id="EWS78571.1"/>
    </source>
</evidence>
<accession>Z9JL91</accession>
<evidence type="ECO:0000256" key="1">
    <source>
        <dbReference type="ARBA" id="ARBA00004127"/>
    </source>
</evidence>
<evidence type="ECO:0000313" key="11">
    <source>
        <dbReference type="EMBL" id="MCD8473075.1"/>
    </source>
</evidence>
<organism evidence="10 12">
    <name type="scientific">Xylella taiwanensis</name>
    <dbReference type="NCBI Taxonomy" id="1444770"/>
    <lineage>
        <taxon>Bacteria</taxon>
        <taxon>Pseudomonadati</taxon>
        <taxon>Pseudomonadota</taxon>
        <taxon>Gammaproteobacteria</taxon>
        <taxon>Lysobacterales</taxon>
        <taxon>Lysobacteraceae</taxon>
        <taxon>Xylella</taxon>
    </lineage>
</organism>
<feature type="transmembrane region" description="Helical" evidence="7">
    <location>
        <begin position="693"/>
        <end position="714"/>
    </location>
</feature>
<keyword evidence="13" id="KW-1185">Reference proteome</keyword>
<dbReference type="GO" id="GO:0003954">
    <property type="term" value="F:NADH dehydrogenase activity"/>
    <property type="evidence" value="ECO:0007669"/>
    <property type="project" value="TreeGrafter"/>
</dbReference>
<keyword evidence="10" id="KW-0830">Ubiquinone</keyword>
<dbReference type="InterPro" id="IPR001750">
    <property type="entry name" value="ND/Mrp_TM"/>
</dbReference>
<dbReference type="GO" id="GO:0012505">
    <property type="term" value="C:endomembrane system"/>
    <property type="evidence" value="ECO:0007669"/>
    <property type="project" value="UniProtKB-SubCell"/>
</dbReference>
<dbReference type="InterPro" id="IPR018393">
    <property type="entry name" value="NADHpl_OxRdtase_5_subgr"/>
</dbReference>
<dbReference type="GO" id="GO:0015990">
    <property type="term" value="P:electron transport coupled proton transport"/>
    <property type="evidence" value="ECO:0007669"/>
    <property type="project" value="TreeGrafter"/>
</dbReference>
<protein>
    <submittedName>
        <fullName evidence="11">NADH-quinone oxidoreductase subunit L</fullName>
    </submittedName>
    <submittedName>
        <fullName evidence="10">NADH:ubiquinone oxidoreductase subunit L</fullName>
    </submittedName>
</protein>
<evidence type="ECO:0000256" key="2">
    <source>
        <dbReference type="ARBA" id="ARBA00022692"/>
    </source>
</evidence>
<feature type="transmembrane region" description="Helical" evidence="7">
    <location>
        <begin position="513"/>
        <end position="534"/>
    </location>
</feature>
<evidence type="ECO:0000256" key="5">
    <source>
        <dbReference type="RuleBase" id="RU000320"/>
    </source>
</evidence>
<reference evidence="11" key="2">
    <citation type="submission" date="2021-11" db="EMBL/GenBank/DDBJ databases">
        <title>Genome sequence of Xylella taiwanensis PLS432.</title>
        <authorList>
            <person name="Weng L.-W."/>
            <person name="Su C.-C."/>
            <person name="Tsai C.-W."/>
            <person name="Kuo C.-H."/>
        </authorList>
    </citation>
    <scope>NUCLEOTIDE SEQUENCE</scope>
    <source>
        <strain evidence="11">PLS432</strain>
    </source>
</reference>
<feature type="transmembrane region" description="Helical" evidence="7">
    <location>
        <begin position="592"/>
        <end position="613"/>
    </location>
</feature>
<feature type="transmembrane region" description="Helical" evidence="7">
    <location>
        <begin position="39"/>
        <end position="59"/>
    </location>
</feature>
<dbReference type="eggNOG" id="COG1009">
    <property type="taxonomic scope" value="Bacteria"/>
</dbReference>
<dbReference type="Proteomes" id="UP000020406">
    <property type="component" value="Unassembled WGS sequence"/>
</dbReference>
<reference evidence="10 12" key="1">
    <citation type="journal article" date="2014" name="Genome Announc.">
        <title>Draft Genome Sequence of Xylella fastidiosa Pear Leaf Scorch Strain in Taiwan.</title>
        <authorList>
            <person name="Su C.C."/>
            <person name="Deng W.L."/>
            <person name="Jan F.J."/>
            <person name="Chang C.J."/>
            <person name="Huang H."/>
            <person name="Chen J."/>
        </authorList>
    </citation>
    <scope>NUCLEOTIDE SEQUENCE [LARGE SCALE GENOMIC DNA]</scope>
    <source>
        <strain evidence="10 12">PLS229</strain>
    </source>
</reference>
<feature type="transmembrane region" description="Helical" evidence="7">
    <location>
        <begin position="402"/>
        <end position="424"/>
    </location>
</feature>
<evidence type="ECO:0000256" key="6">
    <source>
        <dbReference type="SAM" id="MobiDB-lite"/>
    </source>
</evidence>
<keyword evidence="3 7" id="KW-1133">Transmembrane helix</keyword>
<name>Z9JL91_9GAMM</name>
<sequence length="715" mass="78704">MDITLSKNVLIAVVLAPLLGSIVAGLLGRQVGRKGAQCATLLGVAVSCALSCWTLYQLIGQGAAPFNQNLYTFFQVGDYSAHVGFMIDRLTAMMMVVVTFVSLLVHVYTIGYMAEDPGYQRFFSYISLFTFSMLILVMSNNFLQLFFGWEAVGLVSYLLIGFWFKRPTAVFANMKAFLVNRVGDFGFLLGISLVLYTFGTLDYSVVFANVASLMGQTTNVWSGDINVLGRVIHVIEPLNWSTATLMCMCLFIGAMGKSAQIPLHVWLPDSMEGPTPISALIHAATMVTAGIFMVARMSPLFQLSESALQFVLFVGATTAFFTGLIGIVQHDIKRVVAYSTLSQLGYMTVALGVSAYSAAVFHLMTHAFFKALLFLAAGSVIIGMHHEQDMRKMGGLRKYMPITYITSVIGTLALVGTPFFSGFYSKDTIIEVAAHHAEQAHSWVATYAYWAVLGGVLVTSFYSFRLLFLTFHGEERFRRSGAEHAHGSDAHVQEPDGHEEHAHGVHEPHESPWVVTLPLILLAIPSITLGFFTIGPMLFGTDWAGHHAVEAIRGQAVSFFTGIIDFYDPAQDPVAILGEDFRGPVAFALHGVMSWPFFLTVAGFLLAVLFYLWKPEWPVKMRQIFSLPVRILENKYGFDRVWIDGFAGCGVKLGKVSRAIDIHVVDGVLVNGSAHLIGLVARVLRRTQSGFVYHYAFAMIIGLIALLAVLMCFWR</sequence>
<keyword evidence="2 5" id="KW-0812">Transmembrane</keyword>
<dbReference type="GO" id="GO:0016020">
    <property type="term" value="C:membrane"/>
    <property type="evidence" value="ECO:0007669"/>
    <property type="project" value="UniProtKB-SubCell"/>
</dbReference>
<keyword evidence="4 7" id="KW-0472">Membrane</keyword>
<dbReference type="InterPro" id="IPR001516">
    <property type="entry name" value="Proton_antipo_N"/>
</dbReference>
<dbReference type="Proteomes" id="UP001430701">
    <property type="component" value="Unassembled WGS sequence"/>
</dbReference>
<dbReference type="PRINTS" id="PR01434">
    <property type="entry name" value="NADHDHGNASE5"/>
</dbReference>
<feature type="transmembrane region" description="Helical" evidence="7">
    <location>
        <begin position="307"/>
        <end position="328"/>
    </location>
</feature>
<proteinExistence type="predicted"/>
<evidence type="ECO:0000259" key="8">
    <source>
        <dbReference type="Pfam" id="PF00361"/>
    </source>
</evidence>
<dbReference type="InterPro" id="IPR003945">
    <property type="entry name" value="NU5C-like"/>
</dbReference>
<dbReference type="GeneID" id="68899950"/>
<dbReference type="PANTHER" id="PTHR42829">
    <property type="entry name" value="NADH-UBIQUINONE OXIDOREDUCTASE CHAIN 5"/>
    <property type="match status" value="1"/>
</dbReference>
<dbReference type="PANTHER" id="PTHR42829:SF2">
    <property type="entry name" value="NADH-UBIQUINONE OXIDOREDUCTASE CHAIN 5"/>
    <property type="match status" value="1"/>
</dbReference>
<dbReference type="NCBIfam" id="NF005141">
    <property type="entry name" value="PRK06590.1"/>
    <property type="match status" value="1"/>
</dbReference>
<dbReference type="Pfam" id="PF00662">
    <property type="entry name" value="Proton_antipo_N"/>
    <property type="match status" value="1"/>
</dbReference>
<feature type="transmembrane region" description="Helical" evidence="7">
    <location>
        <begin position="6"/>
        <end position="27"/>
    </location>
</feature>
<feature type="transmembrane region" description="Helical" evidence="7">
    <location>
        <begin position="145"/>
        <end position="164"/>
    </location>
</feature>
<dbReference type="PATRIC" id="fig|1444770.3.peg.1162"/>
<dbReference type="PRINTS" id="PR01435">
    <property type="entry name" value="NPOXDRDTASE5"/>
</dbReference>
<feature type="domain" description="NADH-Ubiquinone oxidoreductase (complex I) chain 5 N-terminal" evidence="9">
    <location>
        <begin position="73"/>
        <end position="123"/>
    </location>
</feature>
<evidence type="ECO:0000256" key="3">
    <source>
        <dbReference type="ARBA" id="ARBA00022989"/>
    </source>
</evidence>
<dbReference type="RefSeq" id="WP_038270797.1">
    <property type="nucleotide sequence ID" value="NZ_CP053627.1"/>
</dbReference>
<dbReference type="GO" id="GO:0008137">
    <property type="term" value="F:NADH dehydrogenase (ubiquinone) activity"/>
    <property type="evidence" value="ECO:0007669"/>
    <property type="project" value="InterPro"/>
</dbReference>
<evidence type="ECO:0000313" key="13">
    <source>
        <dbReference type="Proteomes" id="UP001430701"/>
    </source>
</evidence>
<dbReference type="NCBIfam" id="TIGR01974">
    <property type="entry name" value="NDH_I_L"/>
    <property type="match status" value="1"/>
</dbReference>
<evidence type="ECO:0000256" key="4">
    <source>
        <dbReference type="ARBA" id="ARBA00023136"/>
    </source>
</evidence>
<feature type="transmembrane region" description="Helical" evidence="7">
    <location>
        <begin position="444"/>
        <end position="468"/>
    </location>
</feature>
<dbReference type="AlphaFoldDB" id="Z9JL91"/>
<feature type="transmembrane region" description="Helical" evidence="7">
    <location>
        <begin position="335"/>
        <end position="357"/>
    </location>
</feature>
<feature type="transmembrane region" description="Helical" evidence="7">
    <location>
        <begin position="90"/>
        <end position="110"/>
    </location>
</feature>
<feature type="transmembrane region" description="Helical" evidence="7">
    <location>
        <begin position="122"/>
        <end position="139"/>
    </location>
</feature>
<comment type="caution">
    <text evidence="10">The sequence shown here is derived from an EMBL/GenBank/DDBJ whole genome shotgun (WGS) entry which is preliminary data.</text>
</comment>
<dbReference type="STRING" id="1444770.AF72_04835"/>
<dbReference type="EMBL" id="JDSQ01000006">
    <property type="protein sequence ID" value="EWS78571.1"/>
    <property type="molecule type" value="Genomic_DNA"/>
</dbReference>
<feature type="transmembrane region" description="Helical" evidence="7">
    <location>
        <begin position="185"/>
        <end position="206"/>
    </location>
</feature>
<feature type="domain" description="NADH:quinone oxidoreductase/Mrp antiporter transmembrane" evidence="8">
    <location>
        <begin position="139"/>
        <end position="435"/>
    </location>
</feature>
<evidence type="ECO:0000256" key="7">
    <source>
        <dbReference type="SAM" id="Phobius"/>
    </source>
</evidence>
<dbReference type="EMBL" id="JAJPPU010000002">
    <property type="protein sequence ID" value="MCD8473075.1"/>
    <property type="molecule type" value="Genomic_DNA"/>
</dbReference>
<feature type="transmembrane region" description="Helical" evidence="7">
    <location>
        <begin position="238"/>
        <end position="256"/>
    </location>
</feature>
<dbReference type="OrthoDB" id="9811798at2"/>
<gene>
    <name evidence="11" type="primary">nuoL</name>
    <name evidence="10" type="ORF">AF72_04835</name>
    <name evidence="11" type="ORF">LPH55_06260</name>
</gene>